<organism evidence="2 3">
    <name type="scientific">Ammonicoccus fulvus</name>
    <dbReference type="NCBI Taxonomy" id="3138240"/>
    <lineage>
        <taxon>Bacteria</taxon>
        <taxon>Bacillati</taxon>
        <taxon>Actinomycetota</taxon>
        <taxon>Actinomycetes</taxon>
        <taxon>Propionibacteriales</taxon>
        <taxon>Propionibacteriaceae</taxon>
        <taxon>Ammonicoccus</taxon>
    </lineage>
</organism>
<proteinExistence type="predicted"/>
<evidence type="ECO:0000256" key="1">
    <source>
        <dbReference type="SAM" id="MobiDB-lite"/>
    </source>
</evidence>
<name>A0ABZ3FSQ6_9ACTN</name>
<sequence>MPAPHPVRDGILAVTIGGVLALALLLGVRLSQGTLAPGDPTIGATPVGPQASARDSCDRQAGGGGGPSEPDPVPGPEFPRQEHDLDNGRPVTVTAQGNAEVAYHRLSEFATVVEFRCADCQGKLDVFNTGAAVPIVSGETNGEPVTIEWLIDTVHEVAAGPNNSLLIRATGNWTLTLKSWHDLSTTTDRVEGHGARVLRVDAPKVRLTFAPLNSRDSLNVYAYRIADREFRANDCIGRFESSELDLNGGEVLLLWSLGEWTIEPLG</sequence>
<dbReference type="RefSeq" id="WP_425310581.1">
    <property type="nucleotide sequence ID" value="NZ_CP154795.1"/>
</dbReference>
<protein>
    <submittedName>
        <fullName evidence="2">Uncharacterized protein</fullName>
    </submittedName>
</protein>
<feature type="region of interest" description="Disordered" evidence="1">
    <location>
        <begin position="36"/>
        <end position="90"/>
    </location>
</feature>
<keyword evidence="3" id="KW-1185">Reference proteome</keyword>
<evidence type="ECO:0000313" key="3">
    <source>
        <dbReference type="Proteomes" id="UP001442841"/>
    </source>
</evidence>
<dbReference type="Proteomes" id="UP001442841">
    <property type="component" value="Chromosome"/>
</dbReference>
<dbReference type="EMBL" id="CP154795">
    <property type="protein sequence ID" value="XAN09134.1"/>
    <property type="molecule type" value="Genomic_DNA"/>
</dbReference>
<gene>
    <name evidence="2" type="ORF">AADG42_18030</name>
</gene>
<evidence type="ECO:0000313" key="2">
    <source>
        <dbReference type="EMBL" id="XAN09134.1"/>
    </source>
</evidence>
<accession>A0ABZ3FSQ6</accession>
<reference evidence="2 3" key="1">
    <citation type="submission" date="2024-04" db="EMBL/GenBank/DDBJ databases">
        <title>Isolation of an actinomycete strain from pig manure.</title>
        <authorList>
            <person name="Gong T."/>
            <person name="Yu Z."/>
            <person name="An M."/>
            <person name="Wei C."/>
            <person name="Yang W."/>
            <person name="Liu L."/>
        </authorList>
    </citation>
    <scope>NUCLEOTIDE SEQUENCE [LARGE SCALE GENOMIC DNA]</scope>
    <source>
        <strain evidence="2 3">ZF39</strain>
    </source>
</reference>